<evidence type="ECO:0000313" key="1">
    <source>
        <dbReference type="EMBL" id="MDH1181990.1"/>
    </source>
</evidence>
<comment type="caution">
    <text evidence="1">The sequence shown here is derived from an EMBL/GenBank/DDBJ whole genome shotgun (WGS) entry which is preliminary data.</text>
</comment>
<dbReference type="Proteomes" id="UP001158644">
    <property type="component" value="Unassembled WGS sequence"/>
</dbReference>
<sequence length="43" mass="4645">EQMGGKLIRTIGMARAAFAMTMMAACYNAKRLVSLHKSGIAPF</sequence>
<organism evidence="1 2">
    <name type="scientific">Achromobacter mucicolens</name>
    <dbReference type="NCBI Taxonomy" id="1389922"/>
    <lineage>
        <taxon>Bacteria</taxon>
        <taxon>Pseudomonadati</taxon>
        <taxon>Pseudomonadota</taxon>
        <taxon>Betaproteobacteria</taxon>
        <taxon>Burkholderiales</taxon>
        <taxon>Alcaligenaceae</taxon>
        <taxon>Achromobacter</taxon>
    </lineage>
</organism>
<dbReference type="EMBL" id="JAOBZK010000085">
    <property type="protein sequence ID" value="MDH1181990.1"/>
    <property type="molecule type" value="Genomic_DNA"/>
</dbReference>
<proteinExistence type="predicted"/>
<reference evidence="1 2" key="1">
    <citation type="submission" date="2022-09" db="EMBL/GenBank/DDBJ databases">
        <title>Intensive care unit water sources are persistently colonized with multi-drug resistant bacteria and are the site of extensive horizontal gene transfer of antibiotic resistance genes.</title>
        <authorList>
            <person name="Diorio-Toth L."/>
        </authorList>
    </citation>
    <scope>NUCLEOTIDE SEQUENCE [LARGE SCALE GENOMIC DNA]</scope>
    <source>
        <strain evidence="1 2">GD03967</strain>
    </source>
</reference>
<name>A0ABD4Z463_9BURK</name>
<feature type="non-terminal residue" evidence="1">
    <location>
        <position position="1"/>
    </location>
</feature>
<protein>
    <submittedName>
        <fullName evidence="1">IS5/IS1182 family transposase</fullName>
    </submittedName>
</protein>
<evidence type="ECO:0000313" key="2">
    <source>
        <dbReference type="Proteomes" id="UP001158644"/>
    </source>
</evidence>
<dbReference type="AlphaFoldDB" id="A0ABD4Z463"/>
<gene>
    <name evidence="1" type="ORF">N5C72_28265</name>
</gene>
<accession>A0ABD4Z463</accession>